<organism evidence="8 9">
    <name type="scientific">Sphingomonas lycopersici</name>
    <dbReference type="NCBI Taxonomy" id="2951807"/>
    <lineage>
        <taxon>Bacteria</taxon>
        <taxon>Pseudomonadati</taxon>
        <taxon>Pseudomonadota</taxon>
        <taxon>Alphaproteobacteria</taxon>
        <taxon>Sphingomonadales</taxon>
        <taxon>Sphingomonadaceae</taxon>
        <taxon>Sphingomonas</taxon>
    </lineage>
</organism>
<dbReference type="RefSeq" id="WP_265270580.1">
    <property type="nucleotide sequence ID" value="NZ_JANFAU010000006.1"/>
</dbReference>
<dbReference type="GO" id="GO:0044781">
    <property type="term" value="P:bacterial-type flagellum organization"/>
    <property type="evidence" value="ECO:0007669"/>
    <property type="project" value="UniProtKB-UniRule"/>
</dbReference>
<proteinExistence type="inferred from homology"/>
<comment type="function">
    <text evidence="4 5">Required for flagellar hook formation. May act as a scaffolding protein.</text>
</comment>
<dbReference type="InterPro" id="IPR025965">
    <property type="entry name" value="FlgD/Vpr_Ig-like"/>
</dbReference>
<dbReference type="InterPro" id="IPR025963">
    <property type="entry name" value="FLgD_Tudor"/>
</dbReference>
<feature type="domain" description="FlgD/Vpr Ig-like" evidence="6">
    <location>
        <begin position="120"/>
        <end position="190"/>
    </location>
</feature>
<dbReference type="AlphaFoldDB" id="A0AA41ZA44"/>
<dbReference type="EMBL" id="JANFAV010000016">
    <property type="protein sequence ID" value="MCW6536820.1"/>
    <property type="molecule type" value="Genomic_DNA"/>
</dbReference>
<evidence type="ECO:0000256" key="5">
    <source>
        <dbReference type="RuleBase" id="RU362076"/>
    </source>
</evidence>
<dbReference type="Pfam" id="PF03963">
    <property type="entry name" value="FlgD"/>
    <property type="match status" value="1"/>
</dbReference>
<dbReference type="Pfam" id="PF13861">
    <property type="entry name" value="FLgD_tudor"/>
    <property type="match status" value="1"/>
</dbReference>
<dbReference type="Gene3D" id="2.30.30.910">
    <property type="match status" value="1"/>
</dbReference>
<evidence type="ECO:0000259" key="7">
    <source>
        <dbReference type="Pfam" id="PF13861"/>
    </source>
</evidence>
<evidence type="ECO:0000259" key="6">
    <source>
        <dbReference type="Pfam" id="PF13860"/>
    </source>
</evidence>
<evidence type="ECO:0000256" key="4">
    <source>
        <dbReference type="ARBA" id="ARBA00024746"/>
    </source>
</evidence>
<dbReference type="Proteomes" id="UP001165565">
    <property type="component" value="Unassembled WGS sequence"/>
</dbReference>
<dbReference type="Pfam" id="PF13860">
    <property type="entry name" value="FlgD_ig"/>
    <property type="match status" value="1"/>
</dbReference>
<gene>
    <name evidence="8" type="ORF">NEE01_18740</name>
</gene>
<dbReference type="InterPro" id="IPR005648">
    <property type="entry name" value="FlgD"/>
</dbReference>
<keyword evidence="8" id="KW-0282">Flagellum</keyword>
<evidence type="ECO:0000256" key="2">
    <source>
        <dbReference type="ARBA" id="ARBA00016013"/>
    </source>
</evidence>
<keyword evidence="8" id="KW-0966">Cell projection</keyword>
<dbReference type="Gene3D" id="2.60.40.4070">
    <property type="match status" value="1"/>
</dbReference>
<keyword evidence="8" id="KW-0969">Cilium</keyword>
<reference evidence="8" key="1">
    <citation type="submission" date="2022-06" db="EMBL/GenBank/DDBJ databases">
        <title>Sphingomonas sp. nov. isolated from rhizosphere soil of tomato.</title>
        <authorList>
            <person name="Dong H."/>
            <person name="Gao R."/>
        </authorList>
    </citation>
    <scope>NUCLEOTIDE SEQUENCE</scope>
    <source>
        <strain evidence="8">MMSM24</strain>
    </source>
</reference>
<comment type="caution">
    <text evidence="8">The sequence shown here is derived from an EMBL/GenBank/DDBJ whole genome shotgun (WGS) entry which is preliminary data.</text>
</comment>
<evidence type="ECO:0000313" key="9">
    <source>
        <dbReference type="Proteomes" id="UP001165565"/>
    </source>
</evidence>
<name>A0AA41ZA44_9SPHN</name>
<feature type="domain" description="FlgD Tudor-like" evidence="7">
    <location>
        <begin position="99"/>
        <end position="230"/>
    </location>
</feature>
<evidence type="ECO:0000256" key="3">
    <source>
        <dbReference type="ARBA" id="ARBA00022795"/>
    </source>
</evidence>
<accession>A0AA41ZA44</accession>
<keyword evidence="3 5" id="KW-1005">Bacterial flagellum biogenesis</keyword>
<sequence length="233" mass="23587">MTTTNSSYDSTLASLGIPRYGATSNTTSNAQSNTGKTSLNQGDFLRLMTAQMQNQDPFSPVDNTQMVAQMAQFSSLAGITDMSTTLKAIADKLGATSTADAVSYIGKTVLVPGTTAYGRTSGGIAGAVELGGDATNVNVTISDSNGQVLKTMKLGAHAKGSMTYDWDGKTDQGQDAGSGPFTVSVTAQNNGATVSSTGLVWAPVQSVSTASGSAVLNLPGIGDVAAANVRQIG</sequence>
<keyword evidence="9" id="KW-1185">Reference proteome</keyword>
<evidence type="ECO:0000256" key="1">
    <source>
        <dbReference type="ARBA" id="ARBA00010577"/>
    </source>
</evidence>
<evidence type="ECO:0000313" key="8">
    <source>
        <dbReference type="EMBL" id="MCW6536820.1"/>
    </source>
</evidence>
<comment type="similarity">
    <text evidence="1 5">Belongs to the FlgD family.</text>
</comment>
<protein>
    <recommendedName>
        <fullName evidence="2 5">Basal-body rod modification protein FlgD</fullName>
    </recommendedName>
</protein>